<sequence>MIETIITIAIVIAAIGVLYYFLKQATTLIINAVVGLVLLFLINHFGVMSAIGGTDLPISLSTVIICALGGVIGVVLLVLLDLAGIVL</sequence>
<dbReference type="InterPro" id="IPR010001">
    <property type="entry name" value="BofA"/>
</dbReference>
<keyword evidence="3" id="KW-1185">Reference proteome</keyword>
<feature type="transmembrane region" description="Helical" evidence="1">
    <location>
        <begin position="6"/>
        <end position="22"/>
    </location>
</feature>
<protein>
    <submittedName>
        <fullName evidence="2">SigmaK-factor processing regulatory BofA</fullName>
    </submittedName>
</protein>
<feature type="transmembrane region" description="Helical" evidence="1">
    <location>
        <begin position="29"/>
        <end position="52"/>
    </location>
</feature>
<evidence type="ECO:0000313" key="2">
    <source>
        <dbReference type="EMBL" id="TAJ45780.1"/>
    </source>
</evidence>
<dbReference type="Pfam" id="PF07441">
    <property type="entry name" value="BofA"/>
    <property type="match status" value="1"/>
</dbReference>
<accession>A0A483CWX9</accession>
<name>A0A483CWX9_9EURY</name>
<dbReference type="OrthoDB" id="112418at2157"/>
<dbReference type="Proteomes" id="UP000292580">
    <property type="component" value="Unassembled WGS sequence"/>
</dbReference>
<evidence type="ECO:0000256" key="1">
    <source>
        <dbReference type="SAM" id="Phobius"/>
    </source>
</evidence>
<keyword evidence="1" id="KW-0472">Membrane</keyword>
<dbReference type="RefSeq" id="WP_130646146.1">
    <property type="nucleotide sequence ID" value="NZ_PGCL01000001.1"/>
</dbReference>
<organism evidence="2 3">
    <name type="scientific">Methanofollis fontis</name>
    <dbReference type="NCBI Taxonomy" id="2052832"/>
    <lineage>
        <taxon>Archaea</taxon>
        <taxon>Methanobacteriati</taxon>
        <taxon>Methanobacteriota</taxon>
        <taxon>Stenosarchaea group</taxon>
        <taxon>Methanomicrobia</taxon>
        <taxon>Methanomicrobiales</taxon>
        <taxon>Methanomicrobiaceae</taxon>
        <taxon>Methanofollis</taxon>
    </lineage>
</organism>
<dbReference type="EMBL" id="PGCL01000001">
    <property type="protein sequence ID" value="TAJ45780.1"/>
    <property type="molecule type" value="Genomic_DNA"/>
</dbReference>
<gene>
    <name evidence="2" type="ORF">CUJ86_03465</name>
</gene>
<dbReference type="AlphaFoldDB" id="A0A483CWX9"/>
<proteinExistence type="predicted"/>
<keyword evidence="1" id="KW-1133">Transmembrane helix</keyword>
<evidence type="ECO:0000313" key="3">
    <source>
        <dbReference type="Proteomes" id="UP000292580"/>
    </source>
</evidence>
<keyword evidence="1" id="KW-0812">Transmembrane</keyword>
<feature type="transmembrane region" description="Helical" evidence="1">
    <location>
        <begin position="58"/>
        <end position="80"/>
    </location>
</feature>
<comment type="caution">
    <text evidence="2">The sequence shown here is derived from an EMBL/GenBank/DDBJ whole genome shotgun (WGS) entry which is preliminary data.</text>
</comment>
<reference evidence="2 3" key="1">
    <citation type="submission" date="2017-11" db="EMBL/GenBank/DDBJ databases">
        <title>Isolation and Characterization of Methanofollis Species from Methane Seep Offshore SW Taiwan.</title>
        <authorList>
            <person name="Teng N.-H."/>
            <person name="Lai M.-C."/>
            <person name="Chen S.-C."/>
        </authorList>
    </citation>
    <scope>NUCLEOTIDE SEQUENCE [LARGE SCALE GENOMIC DNA]</scope>
    <source>
        <strain evidence="2 3">FWC-SCC2</strain>
    </source>
</reference>